<organism evidence="3 4">
    <name type="scientific">Dryococelus australis</name>
    <dbReference type="NCBI Taxonomy" id="614101"/>
    <lineage>
        <taxon>Eukaryota</taxon>
        <taxon>Metazoa</taxon>
        <taxon>Ecdysozoa</taxon>
        <taxon>Arthropoda</taxon>
        <taxon>Hexapoda</taxon>
        <taxon>Insecta</taxon>
        <taxon>Pterygota</taxon>
        <taxon>Neoptera</taxon>
        <taxon>Polyneoptera</taxon>
        <taxon>Phasmatodea</taxon>
        <taxon>Verophasmatodea</taxon>
        <taxon>Anareolatae</taxon>
        <taxon>Phasmatidae</taxon>
        <taxon>Eurycanthinae</taxon>
        <taxon>Dryococelus</taxon>
    </lineage>
</organism>
<reference evidence="3 4" key="1">
    <citation type="submission" date="2023-02" db="EMBL/GenBank/DDBJ databases">
        <title>LHISI_Scaffold_Assembly.</title>
        <authorList>
            <person name="Stuart O.P."/>
            <person name="Cleave R."/>
            <person name="Magrath M.J.L."/>
            <person name="Mikheyev A.S."/>
        </authorList>
    </citation>
    <scope>NUCLEOTIDE SEQUENCE [LARGE SCALE GENOMIC DNA]</scope>
    <source>
        <strain evidence="3">Daus_M_001</strain>
        <tissue evidence="3">Leg muscle</tissue>
    </source>
</reference>
<comment type="caution">
    <text evidence="3">The sequence shown here is derived from an EMBL/GenBank/DDBJ whole genome shotgun (WGS) entry which is preliminary data.</text>
</comment>
<protein>
    <recommendedName>
        <fullName evidence="2">DUF7869 domain-containing protein</fullName>
    </recommendedName>
</protein>
<feature type="region of interest" description="Disordered" evidence="1">
    <location>
        <begin position="135"/>
        <end position="155"/>
    </location>
</feature>
<dbReference type="EMBL" id="JARBHB010000004">
    <property type="protein sequence ID" value="KAJ8887244.1"/>
    <property type="molecule type" value="Genomic_DNA"/>
</dbReference>
<evidence type="ECO:0000256" key="1">
    <source>
        <dbReference type="SAM" id="MobiDB-lite"/>
    </source>
</evidence>
<feature type="region of interest" description="Disordered" evidence="1">
    <location>
        <begin position="1"/>
        <end position="21"/>
    </location>
</feature>
<dbReference type="Proteomes" id="UP001159363">
    <property type="component" value="Chromosome X"/>
</dbReference>
<sequence>MIGMEDTGDVSNTGLTSKKRPRRCRVTDARKNYDIKHTRLAKIADAEDLSFSKCSYGEQNVYLAGLIRVCEVAFRWPRKEEDEADFHSASYKCTSRVKRDGSAVDISICYKAMLALHVITAQWIQNIQKSLKSTGTSPKDCRGRHTNRLQMLPNDTTGKKEADDVALMLWDFICNHLDDNVEVMEIYSDSCCGQNKNYTIFRFLHYVVHYTKHLKKVTMTFPECGHSYVECDSNMALINQKAIVETQSGWNYENLTARVKLQPFKVVSCESQCVFLAWTQFLAPLYATQCPLATRPIKELVITQDHPRLIQDRLTYNGTIILQLWFHPKRSDLHQTFNLVNLDFLLVHMKSSSI</sequence>
<proteinExistence type="predicted"/>
<name>A0ABQ9HT24_9NEOP</name>
<dbReference type="InterPro" id="IPR057191">
    <property type="entry name" value="DUF7869"/>
</dbReference>
<accession>A0ABQ9HT24</accession>
<keyword evidence="4" id="KW-1185">Reference proteome</keyword>
<gene>
    <name evidence="3" type="ORF">PR048_013459</name>
</gene>
<dbReference type="Pfam" id="PF25273">
    <property type="entry name" value="DUF7869"/>
    <property type="match status" value="1"/>
</dbReference>
<evidence type="ECO:0000313" key="4">
    <source>
        <dbReference type="Proteomes" id="UP001159363"/>
    </source>
</evidence>
<evidence type="ECO:0000259" key="2">
    <source>
        <dbReference type="Pfam" id="PF25273"/>
    </source>
</evidence>
<evidence type="ECO:0000313" key="3">
    <source>
        <dbReference type="EMBL" id="KAJ8887244.1"/>
    </source>
</evidence>
<feature type="domain" description="DUF7869" evidence="2">
    <location>
        <begin position="183"/>
        <end position="283"/>
    </location>
</feature>